<dbReference type="InterPro" id="IPR040170">
    <property type="entry name" value="Cytosol_ACT"/>
</dbReference>
<evidence type="ECO:0000256" key="3">
    <source>
        <dbReference type="PROSITE-ProRule" id="PRU01106"/>
    </source>
</evidence>
<dbReference type="InterPro" id="IPR033120">
    <property type="entry name" value="HOTDOG_ACOT"/>
</dbReference>
<proteinExistence type="inferred from homology"/>
<sequence length="134" mass="15141">MNHYKLILPEHLNHDGFLFGGNMLKWIDEFAYITASQDFPENRFVTVALDNVSFHHAVTGGEIIRFEVNRHHIGRTSAQYNVRVFGTRRHSCPDAILFETKITFVAVDRDGHKQEIQRKDTGDAAPSGASTGES</sequence>
<dbReference type="Pfam" id="PF03061">
    <property type="entry name" value="4HBT"/>
    <property type="match status" value="1"/>
</dbReference>
<dbReference type="PANTHER" id="PTHR11049:SF31">
    <property type="entry name" value="HOTDOG ACOT-TYPE DOMAIN-CONTAINING PROTEIN"/>
    <property type="match status" value="1"/>
</dbReference>
<dbReference type="PANTHER" id="PTHR11049">
    <property type="entry name" value="ACYL COENZYME A THIOESTER HYDROLASE"/>
    <property type="match status" value="1"/>
</dbReference>
<keyword evidence="7" id="KW-1185">Reference proteome</keyword>
<evidence type="ECO:0000256" key="4">
    <source>
        <dbReference type="SAM" id="MobiDB-lite"/>
    </source>
</evidence>
<reference evidence="6 7" key="1">
    <citation type="submission" date="2024-03" db="EMBL/GenBank/DDBJ databases">
        <title>A Dehalogenimonas Isolated from Estuarine Sediments Dihaloeliminates Chlorinated Alkanes.</title>
        <authorList>
            <person name="Yang Y."/>
            <person name="Wang H."/>
        </authorList>
    </citation>
    <scope>NUCLEOTIDE SEQUENCE [LARGE SCALE GENOMIC DNA]</scope>
    <source>
        <strain evidence="6 7">W</strain>
    </source>
</reference>
<organism evidence="6 7">
    <name type="scientific">Candidatus Dehalogenimonas loeffleri</name>
    <dbReference type="NCBI Taxonomy" id="3127115"/>
    <lineage>
        <taxon>Bacteria</taxon>
        <taxon>Bacillati</taxon>
        <taxon>Chloroflexota</taxon>
        <taxon>Dehalococcoidia</taxon>
        <taxon>Dehalococcoidales</taxon>
        <taxon>Dehalococcoidaceae</taxon>
        <taxon>Dehalogenimonas</taxon>
    </lineage>
</organism>
<protein>
    <submittedName>
        <fullName evidence="6">Acyl-CoA thioesterase</fullName>
    </submittedName>
</protein>
<dbReference type="Proteomes" id="UP001375370">
    <property type="component" value="Chromosome"/>
</dbReference>
<gene>
    <name evidence="6" type="ORF">V8247_03610</name>
</gene>
<dbReference type="Gene3D" id="3.10.129.10">
    <property type="entry name" value="Hotdog Thioesterase"/>
    <property type="match status" value="1"/>
</dbReference>
<dbReference type="InterPro" id="IPR006683">
    <property type="entry name" value="Thioestr_dom"/>
</dbReference>
<dbReference type="RefSeq" id="WP_338738855.1">
    <property type="nucleotide sequence ID" value="NZ_CP146612.1"/>
</dbReference>
<dbReference type="EMBL" id="CP146612">
    <property type="protein sequence ID" value="WWX26064.1"/>
    <property type="molecule type" value="Genomic_DNA"/>
</dbReference>
<evidence type="ECO:0000259" key="5">
    <source>
        <dbReference type="PROSITE" id="PS51770"/>
    </source>
</evidence>
<comment type="similarity">
    <text evidence="1">Belongs to the acyl coenzyme A hydrolase family.</text>
</comment>
<accession>A0ABZ2J591</accession>
<dbReference type="CDD" id="cd03442">
    <property type="entry name" value="BFIT_BACH"/>
    <property type="match status" value="1"/>
</dbReference>
<name>A0ABZ2J591_9CHLR</name>
<evidence type="ECO:0000256" key="1">
    <source>
        <dbReference type="ARBA" id="ARBA00010458"/>
    </source>
</evidence>
<feature type="domain" description="HotDog ACOT-type" evidence="5">
    <location>
        <begin position="1"/>
        <end position="110"/>
    </location>
</feature>
<dbReference type="SUPFAM" id="SSF54637">
    <property type="entry name" value="Thioesterase/thiol ester dehydrase-isomerase"/>
    <property type="match status" value="1"/>
</dbReference>
<keyword evidence="2 3" id="KW-0378">Hydrolase</keyword>
<evidence type="ECO:0000313" key="6">
    <source>
        <dbReference type="EMBL" id="WWX26064.1"/>
    </source>
</evidence>
<dbReference type="PROSITE" id="PS51770">
    <property type="entry name" value="HOTDOG_ACOT"/>
    <property type="match status" value="1"/>
</dbReference>
<feature type="region of interest" description="Disordered" evidence="4">
    <location>
        <begin position="115"/>
        <end position="134"/>
    </location>
</feature>
<dbReference type="InterPro" id="IPR029069">
    <property type="entry name" value="HotDog_dom_sf"/>
</dbReference>
<evidence type="ECO:0000313" key="7">
    <source>
        <dbReference type="Proteomes" id="UP001375370"/>
    </source>
</evidence>
<evidence type="ECO:0000256" key="2">
    <source>
        <dbReference type="ARBA" id="ARBA00022801"/>
    </source>
</evidence>